<feature type="region of interest" description="Disordered" evidence="1">
    <location>
        <begin position="11"/>
        <end position="56"/>
    </location>
</feature>
<dbReference type="EMBL" id="VSRR010120910">
    <property type="protein sequence ID" value="MPD00004.1"/>
    <property type="molecule type" value="Genomic_DNA"/>
</dbReference>
<sequence length="101" mass="10693">MTEVTLIVNGKIDGHKLSSAGRSRNVSPIRTVTRESKRPASSAPGMSSSPQTHPAHVLLARHCPRSAQRGLLPARRRRSGSQGAAPAFTKRLGSVFASLGI</sequence>
<accession>A0A5B7K066</accession>
<gene>
    <name evidence="2" type="ORF">E2C01_095450</name>
</gene>
<proteinExistence type="predicted"/>
<dbReference type="AlphaFoldDB" id="A0A5B7K066"/>
<evidence type="ECO:0000313" key="2">
    <source>
        <dbReference type="EMBL" id="MPD00004.1"/>
    </source>
</evidence>
<feature type="compositionally biased region" description="Low complexity" evidence="1">
    <location>
        <begin position="39"/>
        <end position="50"/>
    </location>
</feature>
<reference evidence="2 3" key="1">
    <citation type="submission" date="2019-05" db="EMBL/GenBank/DDBJ databases">
        <title>Another draft genome of Portunus trituberculatus and its Hox gene families provides insights of decapod evolution.</title>
        <authorList>
            <person name="Jeong J.-H."/>
            <person name="Song I."/>
            <person name="Kim S."/>
            <person name="Choi T."/>
            <person name="Kim D."/>
            <person name="Ryu S."/>
            <person name="Kim W."/>
        </authorList>
    </citation>
    <scope>NUCLEOTIDE SEQUENCE [LARGE SCALE GENOMIC DNA]</scope>
    <source>
        <tissue evidence="2">Muscle</tissue>
    </source>
</reference>
<organism evidence="2 3">
    <name type="scientific">Portunus trituberculatus</name>
    <name type="common">Swimming crab</name>
    <name type="synonym">Neptunus trituberculatus</name>
    <dbReference type="NCBI Taxonomy" id="210409"/>
    <lineage>
        <taxon>Eukaryota</taxon>
        <taxon>Metazoa</taxon>
        <taxon>Ecdysozoa</taxon>
        <taxon>Arthropoda</taxon>
        <taxon>Crustacea</taxon>
        <taxon>Multicrustacea</taxon>
        <taxon>Malacostraca</taxon>
        <taxon>Eumalacostraca</taxon>
        <taxon>Eucarida</taxon>
        <taxon>Decapoda</taxon>
        <taxon>Pleocyemata</taxon>
        <taxon>Brachyura</taxon>
        <taxon>Eubrachyura</taxon>
        <taxon>Portunoidea</taxon>
        <taxon>Portunidae</taxon>
        <taxon>Portuninae</taxon>
        <taxon>Portunus</taxon>
    </lineage>
</organism>
<comment type="caution">
    <text evidence="2">The sequence shown here is derived from an EMBL/GenBank/DDBJ whole genome shotgun (WGS) entry which is preliminary data.</text>
</comment>
<protein>
    <submittedName>
        <fullName evidence="2">Uncharacterized protein</fullName>
    </submittedName>
</protein>
<evidence type="ECO:0000256" key="1">
    <source>
        <dbReference type="SAM" id="MobiDB-lite"/>
    </source>
</evidence>
<keyword evidence="3" id="KW-1185">Reference proteome</keyword>
<evidence type="ECO:0000313" key="3">
    <source>
        <dbReference type="Proteomes" id="UP000324222"/>
    </source>
</evidence>
<dbReference type="Proteomes" id="UP000324222">
    <property type="component" value="Unassembled WGS sequence"/>
</dbReference>
<feature type="compositionally biased region" description="Polar residues" evidence="1">
    <location>
        <begin position="20"/>
        <end position="30"/>
    </location>
</feature>
<name>A0A5B7K066_PORTR</name>